<accession>A0A1Y1ZIK0</accession>
<dbReference type="OrthoDB" id="4772757at2759"/>
<name>A0A1Y1ZIK0_9PLEO</name>
<keyword evidence="2" id="KW-1185">Reference proteome</keyword>
<sequence>MDKIFDATSYLADRLARYASIERNFGHRSIGDWESLQGVVIKFSAEILRYVAEVLVAQESPISKRAVQGFRTLTVDALGVLKEQVHNHEFSSEKWLIIVAQNSKSYYSAPTNLSLEWKLLLKTFWTSSSDNLRERAKLCVHGYVQQITRRSIIESRKIFILTLAPGYATWRSSKSGSRTPKFCSDFTDNLAVGRPGFVLPS</sequence>
<dbReference type="EMBL" id="MCFA01000078">
    <property type="protein sequence ID" value="ORY10061.1"/>
    <property type="molecule type" value="Genomic_DNA"/>
</dbReference>
<gene>
    <name evidence="1" type="ORF">BCR34DRAFT_602393</name>
</gene>
<evidence type="ECO:0000313" key="1">
    <source>
        <dbReference type="EMBL" id="ORY10061.1"/>
    </source>
</evidence>
<dbReference type="AlphaFoldDB" id="A0A1Y1ZIK0"/>
<comment type="caution">
    <text evidence="1">The sequence shown here is derived from an EMBL/GenBank/DDBJ whole genome shotgun (WGS) entry which is preliminary data.</text>
</comment>
<evidence type="ECO:0000313" key="2">
    <source>
        <dbReference type="Proteomes" id="UP000193144"/>
    </source>
</evidence>
<protein>
    <submittedName>
        <fullName evidence="1">Uncharacterized protein</fullName>
    </submittedName>
</protein>
<dbReference type="Proteomes" id="UP000193144">
    <property type="component" value="Unassembled WGS sequence"/>
</dbReference>
<proteinExistence type="predicted"/>
<reference evidence="1 2" key="1">
    <citation type="submission" date="2016-07" db="EMBL/GenBank/DDBJ databases">
        <title>Pervasive Adenine N6-methylation of Active Genes in Fungi.</title>
        <authorList>
            <consortium name="DOE Joint Genome Institute"/>
            <person name="Mondo S.J."/>
            <person name="Dannebaum R.O."/>
            <person name="Kuo R.C."/>
            <person name="Labutti K."/>
            <person name="Haridas S."/>
            <person name="Kuo A."/>
            <person name="Salamov A."/>
            <person name="Ahrendt S.R."/>
            <person name="Lipzen A."/>
            <person name="Sullivan W."/>
            <person name="Andreopoulos W.B."/>
            <person name="Clum A."/>
            <person name="Lindquist E."/>
            <person name="Daum C."/>
            <person name="Ramamoorthy G.K."/>
            <person name="Gryganskyi A."/>
            <person name="Culley D."/>
            <person name="Magnuson J.K."/>
            <person name="James T.Y."/>
            <person name="O'Malley M.A."/>
            <person name="Stajich J.E."/>
            <person name="Spatafora J.W."/>
            <person name="Visel A."/>
            <person name="Grigoriev I.V."/>
        </authorList>
    </citation>
    <scope>NUCLEOTIDE SEQUENCE [LARGE SCALE GENOMIC DNA]</scope>
    <source>
        <strain evidence="1 2">CBS 115471</strain>
    </source>
</reference>
<organism evidence="1 2">
    <name type="scientific">Clohesyomyces aquaticus</name>
    <dbReference type="NCBI Taxonomy" id="1231657"/>
    <lineage>
        <taxon>Eukaryota</taxon>
        <taxon>Fungi</taxon>
        <taxon>Dikarya</taxon>
        <taxon>Ascomycota</taxon>
        <taxon>Pezizomycotina</taxon>
        <taxon>Dothideomycetes</taxon>
        <taxon>Pleosporomycetidae</taxon>
        <taxon>Pleosporales</taxon>
        <taxon>Lindgomycetaceae</taxon>
        <taxon>Clohesyomyces</taxon>
    </lineage>
</organism>